<dbReference type="Proteomes" id="UP000587462">
    <property type="component" value="Unassembled WGS sequence"/>
</dbReference>
<dbReference type="PANTHER" id="PTHR43135">
    <property type="entry name" value="ALPHA-D-RIBOSE 1-METHYLPHOSPHONATE 5-TRIPHOSPHATE DIPHOSPHATASE"/>
    <property type="match status" value="1"/>
</dbReference>
<dbReference type="SUPFAM" id="SSF51556">
    <property type="entry name" value="Metallo-dependent hydrolases"/>
    <property type="match status" value="1"/>
</dbReference>
<sequence>MNDVLITAARVLTGPGGEHVEDGAVLVQAGTITAAGPRTAVEAAAPDGIARHDFGDATALPGLIDCHVHLAFDGSDDPVTALQDSDDAALLEGMAERARRLLGSGVTTVRDLGDRNGLALRLRDAIAEGTLPGPRILSAATPVTAPGGHCWFFGGEVEGADAIRDLVRRNIDAGADVIKVMATGGGHTRGGPAVWQSQFTADELRLVVEEAGRAGLPVAVHAHGTAGIEAAVAAGVSTIEHCTWMAEGGGFDLREDLVDGIKAAGIHVCTATSPNWRGFAERVGHERAEELFASMRWMAKLGVPMIAGTDAGVTRAVFDKFVNSLEFYEYLGFPPAKIVDMATGDAALALGVGGEVGRLAAGYRADVLVVDGNPLVELDALRRVRFVLADGRVFGAER</sequence>
<protein>
    <submittedName>
        <fullName evidence="2">Amidohydrolase family protein</fullName>
    </submittedName>
</protein>
<dbReference type="RefSeq" id="WP_171078069.1">
    <property type="nucleotide sequence ID" value="NZ_BNBU01000007.1"/>
</dbReference>
<dbReference type="InterPro" id="IPR051781">
    <property type="entry name" value="Metallo-dep_Hydrolase"/>
</dbReference>
<reference evidence="2 3" key="1">
    <citation type="submission" date="2020-04" db="EMBL/GenBank/DDBJ databases">
        <title>Draft Genome Sequence of Streptomyces morookaense DSM 40503, an 8-azaguanine-producing strain.</title>
        <authorList>
            <person name="Qi J."/>
            <person name="Gao J.-M."/>
        </authorList>
    </citation>
    <scope>NUCLEOTIDE SEQUENCE [LARGE SCALE GENOMIC DNA]</scope>
    <source>
        <strain evidence="2 3">DSM 40503</strain>
    </source>
</reference>
<dbReference type="Pfam" id="PF01979">
    <property type="entry name" value="Amidohydro_1"/>
    <property type="match status" value="1"/>
</dbReference>
<comment type="caution">
    <text evidence="2">The sequence shown here is derived from an EMBL/GenBank/DDBJ whole genome shotgun (WGS) entry which is preliminary data.</text>
</comment>
<dbReference type="AlphaFoldDB" id="A0A7Y7AZU5"/>
<evidence type="ECO:0000313" key="2">
    <source>
        <dbReference type="EMBL" id="NVK76270.1"/>
    </source>
</evidence>
<dbReference type="GO" id="GO:0016810">
    <property type="term" value="F:hydrolase activity, acting on carbon-nitrogen (but not peptide) bonds"/>
    <property type="evidence" value="ECO:0007669"/>
    <property type="project" value="InterPro"/>
</dbReference>
<dbReference type="InterPro" id="IPR011059">
    <property type="entry name" value="Metal-dep_hydrolase_composite"/>
</dbReference>
<evidence type="ECO:0000259" key="1">
    <source>
        <dbReference type="Pfam" id="PF01979"/>
    </source>
</evidence>
<dbReference type="Gene3D" id="3.20.20.140">
    <property type="entry name" value="Metal-dependent hydrolases"/>
    <property type="match status" value="1"/>
</dbReference>
<name>A0A7Y7AZU5_STRMO</name>
<dbReference type="EMBL" id="JABBXF010000002">
    <property type="protein sequence ID" value="NVK76270.1"/>
    <property type="molecule type" value="Genomic_DNA"/>
</dbReference>
<evidence type="ECO:0000313" key="3">
    <source>
        <dbReference type="Proteomes" id="UP000587462"/>
    </source>
</evidence>
<organism evidence="2 3">
    <name type="scientific">Streptomyces morookaense</name>
    <name type="common">Streptoverticillium morookaense</name>
    <dbReference type="NCBI Taxonomy" id="1970"/>
    <lineage>
        <taxon>Bacteria</taxon>
        <taxon>Bacillati</taxon>
        <taxon>Actinomycetota</taxon>
        <taxon>Actinomycetes</taxon>
        <taxon>Kitasatosporales</taxon>
        <taxon>Streptomycetaceae</taxon>
        <taxon>Streptomyces</taxon>
    </lineage>
</organism>
<keyword evidence="3" id="KW-1185">Reference proteome</keyword>
<dbReference type="SUPFAM" id="SSF51338">
    <property type="entry name" value="Composite domain of metallo-dependent hydrolases"/>
    <property type="match status" value="2"/>
</dbReference>
<accession>A0A7Y7AZU5</accession>
<dbReference type="Gene3D" id="2.30.40.10">
    <property type="entry name" value="Urease, subunit C, domain 1"/>
    <property type="match status" value="1"/>
</dbReference>
<dbReference type="InterPro" id="IPR006680">
    <property type="entry name" value="Amidohydro-rel"/>
</dbReference>
<proteinExistence type="predicted"/>
<dbReference type="InterPro" id="IPR032466">
    <property type="entry name" value="Metal_Hydrolase"/>
</dbReference>
<dbReference type="PANTHER" id="PTHR43135:SF3">
    <property type="entry name" value="ALPHA-D-RIBOSE 1-METHYLPHOSPHONATE 5-TRIPHOSPHATE DIPHOSPHATASE"/>
    <property type="match status" value="1"/>
</dbReference>
<gene>
    <name evidence="2" type="ORF">HG542_01190</name>
</gene>
<feature type="domain" description="Amidohydrolase-related" evidence="1">
    <location>
        <begin position="59"/>
        <end position="391"/>
    </location>
</feature>
<keyword evidence="2" id="KW-0378">Hydrolase</keyword>